<name>A0A1G2LRT2_9BACT</name>
<protein>
    <recommendedName>
        <fullName evidence="4">PilN domain-containing protein</fullName>
    </recommendedName>
</protein>
<keyword evidence="1" id="KW-1133">Transmembrane helix</keyword>
<evidence type="ECO:0000313" key="3">
    <source>
        <dbReference type="Proteomes" id="UP000177171"/>
    </source>
</evidence>
<dbReference type="AlphaFoldDB" id="A0A1G2LRT2"/>
<sequence length="183" mass="20696">MDQRDIFARPQLRKRAPLVLRGQQILFLAAILIFIVTGAGWLGVFIYSGRLFDINDDLRSQIDSLEEDLDPNLVRELVNISNNIASARAIIRNHFLTSNVFEFLEKNTHPKVSYGSISYSAQSRKMDFSAIAANYLVLARQISVFESSPMVEKVSFGGLSIDEGGNVNFRLGIEFKQELIRIR</sequence>
<accession>A0A1G2LRT2</accession>
<evidence type="ECO:0008006" key="4">
    <source>
        <dbReference type="Google" id="ProtNLM"/>
    </source>
</evidence>
<evidence type="ECO:0000313" key="2">
    <source>
        <dbReference type="EMBL" id="OHA14307.1"/>
    </source>
</evidence>
<keyword evidence="1" id="KW-0472">Membrane</keyword>
<keyword evidence="1" id="KW-0812">Transmembrane</keyword>
<dbReference type="EMBL" id="MHQY01000010">
    <property type="protein sequence ID" value="OHA14307.1"/>
    <property type="molecule type" value="Genomic_DNA"/>
</dbReference>
<dbReference type="Proteomes" id="UP000177171">
    <property type="component" value="Unassembled WGS sequence"/>
</dbReference>
<proteinExistence type="predicted"/>
<reference evidence="2 3" key="1">
    <citation type="journal article" date="2016" name="Nat. Commun.">
        <title>Thousands of microbial genomes shed light on interconnected biogeochemical processes in an aquifer system.</title>
        <authorList>
            <person name="Anantharaman K."/>
            <person name="Brown C.T."/>
            <person name="Hug L.A."/>
            <person name="Sharon I."/>
            <person name="Castelle C.J."/>
            <person name="Probst A.J."/>
            <person name="Thomas B.C."/>
            <person name="Singh A."/>
            <person name="Wilkins M.J."/>
            <person name="Karaoz U."/>
            <person name="Brodie E.L."/>
            <person name="Williams K.H."/>
            <person name="Hubbard S.S."/>
            <person name="Banfield J.F."/>
        </authorList>
    </citation>
    <scope>NUCLEOTIDE SEQUENCE [LARGE SCALE GENOMIC DNA]</scope>
</reference>
<feature type="transmembrane region" description="Helical" evidence="1">
    <location>
        <begin position="25"/>
        <end position="47"/>
    </location>
</feature>
<comment type="caution">
    <text evidence="2">The sequence shown here is derived from an EMBL/GenBank/DDBJ whole genome shotgun (WGS) entry which is preliminary data.</text>
</comment>
<organism evidence="2 3">
    <name type="scientific">Candidatus Sungbacteria bacterium RIFCSPLOWO2_12_FULL_41_11</name>
    <dbReference type="NCBI Taxonomy" id="1802286"/>
    <lineage>
        <taxon>Bacteria</taxon>
        <taxon>Candidatus Sungiibacteriota</taxon>
    </lineage>
</organism>
<gene>
    <name evidence="2" type="ORF">A3G49_03640</name>
</gene>
<evidence type="ECO:0000256" key="1">
    <source>
        <dbReference type="SAM" id="Phobius"/>
    </source>
</evidence>